<dbReference type="EMBL" id="JAHQIW010004387">
    <property type="protein sequence ID" value="KAJ1362160.1"/>
    <property type="molecule type" value="Genomic_DNA"/>
</dbReference>
<dbReference type="Proteomes" id="UP001196413">
    <property type="component" value="Unassembled WGS sequence"/>
</dbReference>
<dbReference type="AlphaFoldDB" id="A0AAD5MP42"/>
<sequence length="89" mass="9974">MFKNIGRVQKGAIGMGMGGDTRESGRGGRGTFHFVQEVPVWLGEEHEGPFVESPEASVVELITASTRLLRHFLLLICRLYHFIVFIDDL</sequence>
<evidence type="ECO:0000313" key="3">
    <source>
        <dbReference type="Proteomes" id="UP001196413"/>
    </source>
</evidence>
<evidence type="ECO:0000313" key="2">
    <source>
        <dbReference type="EMBL" id="KAJ1362160.1"/>
    </source>
</evidence>
<comment type="caution">
    <text evidence="2">The sequence shown here is derived from an EMBL/GenBank/DDBJ whole genome shotgun (WGS) entry which is preliminary data.</text>
</comment>
<keyword evidence="3" id="KW-1185">Reference proteome</keyword>
<organism evidence="2 3">
    <name type="scientific">Parelaphostrongylus tenuis</name>
    <name type="common">Meningeal worm</name>
    <dbReference type="NCBI Taxonomy" id="148309"/>
    <lineage>
        <taxon>Eukaryota</taxon>
        <taxon>Metazoa</taxon>
        <taxon>Ecdysozoa</taxon>
        <taxon>Nematoda</taxon>
        <taxon>Chromadorea</taxon>
        <taxon>Rhabditida</taxon>
        <taxon>Rhabditina</taxon>
        <taxon>Rhabditomorpha</taxon>
        <taxon>Strongyloidea</taxon>
        <taxon>Metastrongylidae</taxon>
        <taxon>Parelaphostrongylus</taxon>
    </lineage>
</organism>
<feature type="region of interest" description="Disordered" evidence="1">
    <location>
        <begin position="1"/>
        <end position="29"/>
    </location>
</feature>
<proteinExistence type="predicted"/>
<name>A0AAD5MP42_PARTN</name>
<accession>A0AAD5MP42</accession>
<reference evidence="2" key="1">
    <citation type="submission" date="2021-06" db="EMBL/GenBank/DDBJ databases">
        <title>Parelaphostrongylus tenuis whole genome reference sequence.</title>
        <authorList>
            <person name="Garwood T.J."/>
            <person name="Larsen P.A."/>
            <person name="Fountain-Jones N.M."/>
            <person name="Garbe J.R."/>
            <person name="Macchietto M.G."/>
            <person name="Kania S.A."/>
            <person name="Gerhold R.W."/>
            <person name="Richards J.E."/>
            <person name="Wolf T.M."/>
        </authorList>
    </citation>
    <scope>NUCLEOTIDE SEQUENCE</scope>
    <source>
        <strain evidence="2">MNPRO001-30</strain>
        <tissue evidence="2">Meninges</tissue>
    </source>
</reference>
<protein>
    <submittedName>
        <fullName evidence="2">Uncharacterized protein</fullName>
    </submittedName>
</protein>
<evidence type="ECO:0000256" key="1">
    <source>
        <dbReference type="SAM" id="MobiDB-lite"/>
    </source>
</evidence>
<gene>
    <name evidence="2" type="ORF">KIN20_021595</name>
</gene>